<accession>K6VJU0</accession>
<dbReference type="Proteomes" id="UP000006319">
    <property type="component" value="Unassembled WGS sequence"/>
</dbReference>
<dbReference type="RefSeq" id="XP_004227910.1">
    <property type="nucleotide sequence ID" value="XM_004227862.1"/>
</dbReference>
<dbReference type="KEGG" id="pcy:PCYB_004410"/>
<sequence>KEAANAVALHKIHEPFDFNKHCNGTDNNLNSKRRKVKDLCIQLVCHFDKLSQPGDSERNNYYN</sequence>
<reference evidence="1 2" key="1">
    <citation type="journal article" date="2012" name="Nat. Genet.">
        <title>Plasmodium cynomolgi genome sequences provide insight into Plasmodium vivax and the monkey malaria clade.</title>
        <authorList>
            <person name="Tachibana S."/>
            <person name="Sullivan S.A."/>
            <person name="Kawai S."/>
            <person name="Nakamura S."/>
            <person name="Kim H.R."/>
            <person name="Goto N."/>
            <person name="Arisue N."/>
            <person name="Palacpac N.M.Q."/>
            <person name="Honma H."/>
            <person name="Yagi M."/>
            <person name="Tougan T."/>
            <person name="Katakai Y."/>
            <person name="Kaneko O."/>
            <person name="Mita T."/>
            <person name="Kita K."/>
            <person name="Yasutomi Y."/>
            <person name="Sutton P.L."/>
            <person name="Shakhbatyan R."/>
            <person name="Horii T."/>
            <person name="Yasunaga T."/>
            <person name="Barnwell J.W."/>
            <person name="Escalante A.A."/>
            <person name="Carlton J.M."/>
            <person name="Tanabe K."/>
        </authorList>
    </citation>
    <scope>NUCLEOTIDE SEQUENCE [LARGE SCALE GENOMIC DNA]</scope>
    <source>
        <strain evidence="1 2">B</strain>
    </source>
</reference>
<name>K6VJU0_PLACD</name>
<keyword evidence="2" id="KW-1185">Reference proteome</keyword>
<dbReference type="AlphaFoldDB" id="K6VJU0"/>
<evidence type="ECO:0000313" key="2">
    <source>
        <dbReference type="Proteomes" id="UP000006319"/>
    </source>
</evidence>
<evidence type="ECO:0000313" key="1">
    <source>
        <dbReference type="EMBL" id="GAB69692.1"/>
    </source>
</evidence>
<organism evidence="1 2">
    <name type="scientific">Plasmodium cynomolgi (strain B)</name>
    <dbReference type="NCBI Taxonomy" id="1120755"/>
    <lineage>
        <taxon>Eukaryota</taxon>
        <taxon>Sar</taxon>
        <taxon>Alveolata</taxon>
        <taxon>Apicomplexa</taxon>
        <taxon>Aconoidasida</taxon>
        <taxon>Haemosporida</taxon>
        <taxon>Plasmodiidae</taxon>
        <taxon>Plasmodium</taxon>
        <taxon>Plasmodium (Plasmodium)</taxon>
    </lineage>
</organism>
<protein>
    <submittedName>
        <fullName evidence="1">CYIR protein</fullName>
    </submittedName>
</protein>
<dbReference type="EMBL" id="DF157605">
    <property type="protein sequence ID" value="GAB69692.1"/>
    <property type="molecule type" value="Genomic_DNA"/>
</dbReference>
<dbReference type="VEuPathDB" id="PlasmoDB:PCYB_004410"/>
<dbReference type="GeneID" id="14696234"/>
<proteinExistence type="predicted"/>
<gene>
    <name evidence="1" type="ORF">PCYB_004410</name>
</gene>
<feature type="non-terminal residue" evidence="1">
    <location>
        <position position="1"/>
    </location>
</feature>